<evidence type="ECO:0000313" key="2">
    <source>
        <dbReference type="EMBL" id="MBB5222959.1"/>
    </source>
</evidence>
<name>A0A840SIS3_9RHOB</name>
<protein>
    <submittedName>
        <fullName evidence="2">Uncharacterized protein</fullName>
    </submittedName>
</protein>
<organism evidence="2 3">
    <name type="scientific">Amaricoccus macauensis</name>
    <dbReference type="NCBI Taxonomy" id="57001"/>
    <lineage>
        <taxon>Bacteria</taxon>
        <taxon>Pseudomonadati</taxon>
        <taxon>Pseudomonadota</taxon>
        <taxon>Alphaproteobacteria</taxon>
        <taxon>Rhodobacterales</taxon>
        <taxon>Paracoccaceae</taxon>
        <taxon>Amaricoccus</taxon>
    </lineage>
</organism>
<accession>A0A840SIS3</accession>
<evidence type="ECO:0000313" key="3">
    <source>
        <dbReference type="Proteomes" id="UP000549457"/>
    </source>
</evidence>
<feature type="compositionally biased region" description="Polar residues" evidence="1">
    <location>
        <begin position="1"/>
        <end position="28"/>
    </location>
</feature>
<dbReference type="RefSeq" id="WP_184151000.1">
    <property type="nucleotide sequence ID" value="NZ_JACHFM010000003.1"/>
</dbReference>
<dbReference type="EMBL" id="JACHFM010000003">
    <property type="protein sequence ID" value="MBB5222959.1"/>
    <property type="molecule type" value="Genomic_DNA"/>
</dbReference>
<feature type="region of interest" description="Disordered" evidence="1">
    <location>
        <begin position="44"/>
        <end position="64"/>
    </location>
</feature>
<dbReference type="AlphaFoldDB" id="A0A840SIS3"/>
<dbReference type="Proteomes" id="UP000549457">
    <property type="component" value="Unassembled WGS sequence"/>
</dbReference>
<evidence type="ECO:0000256" key="1">
    <source>
        <dbReference type="SAM" id="MobiDB-lite"/>
    </source>
</evidence>
<sequence length="64" mass="6253">MIQTPISATPTCQTAGSPGPSGRNSASIGSEAISTAIIDTASGATARQPNSAAVSACSRSNFAR</sequence>
<reference evidence="2 3" key="1">
    <citation type="submission" date="2020-08" db="EMBL/GenBank/DDBJ databases">
        <title>Genomic Encyclopedia of Type Strains, Phase IV (KMG-IV): sequencing the most valuable type-strain genomes for metagenomic binning, comparative biology and taxonomic classification.</title>
        <authorList>
            <person name="Goeker M."/>
        </authorList>
    </citation>
    <scope>NUCLEOTIDE SEQUENCE [LARGE SCALE GENOMIC DNA]</scope>
    <source>
        <strain evidence="2 3">DSM 101730</strain>
    </source>
</reference>
<keyword evidence="3" id="KW-1185">Reference proteome</keyword>
<comment type="caution">
    <text evidence="2">The sequence shown here is derived from an EMBL/GenBank/DDBJ whole genome shotgun (WGS) entry which is preliminary data.</text>
</comment>
<gene>
    <name evidence="2" type="ORF">HNP73_002906</name>
</gene>
<proteinExistence type="predicted"/>
<feature type="region of interest" description="Disordered" evidence="1">
    <location>
        <begin position="1"/>
        <end position="30"/>
    </location>
</feature>